<organism evidence="7 8">
    <name type="scientific">Gibberella nygamai</name>
    <name type="common">Bean root rot disease fungus</name>
    <name type="synonym">Fusarium nygamai</name>
    <dbReference type="NCBI Taxonomy" id="42673"/>
    <lineage>
        <taxon>Eukaryota</taxon>
        <taxon>Fungi</taxon>
        <taxon>Dikarya</taxon>
        <taxon>Ascomycota</taxon>
        <taxon>Pezizomycotina</taxon>
        <taxon>Sordariomycetes</taxon>
        <taxon>Hypocreomycetidae</taxon>
        <taxon>Hypocreales</taxon>
        <taxon>Nectriaceae</taxon>
        <taxon>Fusarium</taxon>
        <taxon>Fusarium fujikuroi species complex</taxon>
    </lineage>
</organism>
<dbReference type="GO" id="GO:0008270">
    <property type="term" value="F:zinc ion binding"/>
    <property type="evidence" value="ECO:0007669"/>
    <property type="project" value="UniProtKB-KW"/>
</dbReference>
<dbReference type="AlphaFoldDB" id="A0A2K0VUC4"/>
<accession>A0A2K0VUC4</accession>
<keyword evidence="5" id="KW-0539">Nucleus</keyword>
<dbReference type="EMBL" id="MTQA01000254">
    <property type="protein sequence ID" value="PNP73637.1"/>
    <property type="molecule type" value="Genomic_DNA"/>
</dbReference>
<protein>
    <recommendedName>
        <fullName evidence="9">BED-type domain-containing protein</fullName>
    </recommendedName>
</protein>
<evidence type="ECO:0000256" key="1">
    <source>
        <dbReference type="ARBA" id="ARBA00004123"/>
    </source>
</evidence>
<evidence type="ECO:0000256" key="3">
    <source>
        <dbReference type="ARBA" id="ARBA00022771"/>
    </source>
</evidence>
<feature type="compositionally biased region" description="Polar residues" evidence="6">
    <location>
        <begin position="1"/>
        <end position="21"/>
    </location>
</feature>
<dbReference type="OrthoDB" id="5147528at2759"/>
<evidence type="ECO:0008006" key="9">
    <source>
        <dbReference type="Google" id="ProtNLM"/>
    </source>
</evidence>
<keyword evidence="2" id="KW-0479">Metal-binding</keyword>
<evidence type="ECO:0000313" key="7">
    <source>
        <dbReference type="EMBL" id="PNP73637.1"/>
    </source>
</evidence>
<dbReference type="PANTHER" id="PTHR46481">
    <property type="entry name" value="ZINC FINGER BED DOMAIN-CONTAINING PROTEIN 4"/>
    <property type="match status" value="1"/>
</dbReference>
<dbReference type="SUPFAM" id="SSF53098">
    <property type="entry name" value="Ribonuclease H-like"/>
    <property type="match status" value="1"/>
</dbReference>
<sequence>MASADSPSVSVNDHDSLSFTEKPTENLDTAGESPQASESSSTPSSKESERNRHGQKVWYCKRCTYSQTAHNRVRGHLRDKHYIQISEQPTAKKLGQNNAIDRLFRLQAARQEGHDIEQEKHLLAAVDERLYNQALVNLLTAHNLPHSLVEWPECLLAIVAHFINLDSRQLCKALLALRELEGAHSGEAIAGTLPRVINSYGIQDKIGYFTLDNAYNDKVLQAVAKACGFNAAHRRLRCNGHVINLAVQAFLFGKNKDASDEALRQVSQLSYDEQEGAVERAETATTWRQYGALGMLHNLVVWTRSSSQRYQAFLKVAGRMIAQDNSTRWNSWYLMIHAAITLRKEINSYIDDHYMEGDIKLDYLHPVHWQNLQEIHNFLQPFYEITKDTQWDKSSLDEVIGSMDFLITHYKAAMQQFQHDITMADRIMTSWYKFDDYYKRTDDSPVYAAAILLHPNLRRAHLDEAWKDQSHYIAPAIDAVRKLWEGVKPVQVLEMEEDLSAYEAYKKRIYQQSSSHDELDQFIEGPPLPIGASSALSWWLEPTQQTSYPRLHRLAWSATHNHLGQEPFIGEDYRVYGVLKALD</sequence>
<reference evidence="7 8" key="1">
    <citation type="submission" date="2017-06" db="EMBL/GenBank/DDBJ databases">
        <title>Genome of Fusarium nygamai isolate CS10214.</title>
        <authorList>
            <person name="Gardiner D.M."/>
            <person name="Obanor F."/>
            <person name="Kazan K."/>
        </authorList>
    </citation>
    <scope>NUCLEOTIDE SEQUENCE [LARGE SCALE GENOMIC DNA]</scope>
    <source>
        <strain evidence="7 8">CS10214</strain>
    </source>
</reference>
<dbReference type="InterPro" id="IPR012337">
    <property type="entry name" value="RNaseH-like_sf"/>
</dbReference>
<feature type="compositionally biased region" description="Low complexity" evidence="6">
    <location>
        <begin position="32"/>
        <end position="45"/>
    </location>
</feature>
<evidence type="ECO:0000256" key="2">
    <source>
        <dbReference type="ARBA" id="ARBA00022723"/>
    </source>
</evidence>
<feature type="region of interest" description="Disordered" evidence="6">
    <location>
        <begin position="1"/>
        <end position="53"/>
    </location>
</feature>
<gene>
    <name evidence="7" type="ORF">FNYG_13019</name>
</gene>
<keyword evidence="8" id="KW-1185">Reference proteome</keyword>
<dbReference type="GO" id="GO:0005634">
    <property type="term" value="C:nucleus"/>
    <property type="evidence" value="ECO:0007669"/>
    <property type="project" value="UniProtKB-SubCell"/>
</dbReference>
<proteinExistence type="predicted"/>
<dbReference type="Proteomes" id="UP000236664">
    <property type="component" value="Unassembled WGS sequence"/>
</dbReference>
<keyword evidence="3" id="KW-0863">Zinc-finger</keyword>
<evidence type="ECO:0000256" key="4">
    <source>
        <dbReference type="ARBA" id="ARBA00022833"/>
    </source>
</evidence>
<name>A0A2K0VUC4_GIBNY</name>
<comment type="subcellular location">
    <subcellularLocation>
        <location evidence="1">Nucleus</location>
    </subcellularLocation>
</comment>
<keyword evidence="4" id="KW-0862">Zinc</keyword>
<dbReference type="InterPro" id="IPR052035">
    <property type="entry name" value="ZnF_BED_domain_contain"/>
</dbReference>
<dbReference type="STRING" id="42673.A0A2K0VUC4"/>
<evidence type="ECO:0000256" key="5">
    <source>
        <dbReference type="ARBA" id="ARBA00023242"/>
    </source>
</evidence>
<evidence type="ECO:0000256" key="6">
    <source>
        <dbReference type="SAM" id="MobiDB-lite"/>
    </source>
</evidence>
<evidence type="ECO:0000313" key="8">
    <source>
        <dbReference type="Proteomes" id="UP000236664"/>
    </source>
</evidence>
<dbReference type="PANTHER" id="PTHR46481:SF10">
    <property type="entry name" value="ZINC FINGER BED DOMAIN-CONTAINING PROTEIN 39"/>
    <property type="match status" value="1"/>
</dbReference>
<comment type="caution">
    <text evidence="7">The sequence shown here is derived from an EMBL/GenBank/DDBJ whole genome shotgun (WGS) entry which is preliminary data.</text>
</comment>